<protein>
    <submittedName>
        <fullName evidence="2">Uncharacterized protein</fullName>
    </submittedName>
</protein>
<dbReference type="Proteomes" id="UP000254866">
    <property type="component" value="Unassembled WGS sequence"/>
</dbReference>
<dbReference type="RefSeq" id="XP_031864679.1">
    <property type="nucleotide sequence ID" value="XM_032019239.1"/>
</dbReference>
<keyword evidence="3" id="KW-1185">Reference proteome</keyword>
<gene>
    <name evidence="2" type="ORF">BP5553_10616</name>
</gene>
<feature type="compositionally biased region" description="Low complexity" evidence="1">
    <location>
        <begin position="143"/>
        <end position="169"/>
    </location>
</feature>
<proteinExistence type="predicted"/>
<feature type="region of interest" description="Disordered" evidence="1">
    <location>
        <begin position="38"/>
        <end position="196"/>
    </location>
</feature>
<reference evidence="2 3" key="1">
    <citation type="journal article" date="2018" name="IMA Fungus">
        <title>IMA Genome-F 9: Draft genome sequence of Annulohypoxylon stygium, Aspergillus mulundensis, Berkeleyomyces basicola (syn. Thielaviopsis basicola), Ceratocystis smalleyi, two Cercospora beticola strains, Coleophoma cylindrospora, Fusarium fracticaudum, Phialophora cf. hyalina, and Morchella septimelata.</title>
        <authorList>
            <person name="Wingfield B.D."/>
            <person name="Bills G.F."/>
            <person name="Dong Y."/>
            <person name="Huang W."/>
            <person name="Nel W.J."/>
            <person name="Swalarsk-Parry B.S."/>
            <person name="Vaghefi N."/>
            <person name="Wilken P.M."/>
            <person name="An Z."/>
            <person name="de Beer Z.W."/>
            <person name="De Vos L."/>
            <person name="Chen L."/>
            <person name="Duong T.A."/>
            <person name="Gao Y."/>
            <person name="Hammerbacher A."/>
            <person name="Kikkert J.R."/>
            <person name="Li Y."/>
            <person name="Li H."/>
            <person name="Li K."/>
            <person name="Li Q."/>
            <person name="Liu X."/>
            <person name="Ma X."/>
            <person name="Naidoo K."/>
            <person name="Pethybridge S.J."/>
            <person name="Sun J."/>
            <person name="Steenkamp E.T."/>
            <person name="van der Nest M.A."/>
            <person name="van Wyk S."/>
            <person name="Wingfield M.J."/>
            <person name="Xiong C."/>
            <person name="Yue Q."/>
            <person name="Zhang X."/>
        </authorList>
    </citation>
    <scope>NUCLEOTIDE SEQUENCE [LARGE SCALE GENOMIC DNA]</scope>
    <source>
        <strain evidence="2 3">BP 5553</strain>
    </source>
</reference>
<evidence type="ECO:0000313" key="3">
    <source>
        <dbReference type="Proteomes" id="UP000254866"/>
    </source>
</evidence>
<dbReference type="AlphaFoldDB" id="A0A370T919"/>
<sequence length="367" mass="39328">MPPKAQPALGNTNLARGLGLFAPSTQRKPDLKLVDLLASPPQGTSLPQVLSAPGKPIAPAAPKPIAPATPRASRPATKELPSPHGTSSATATTSASSEFSISPTSISPRFQVAPENHIVEAAPGKSTVPETPRDSESEDKETPSTSTISLFSSTSSATTAASSTSTPSTLPRPSPSPLSRDTPEDRIVDQAAPGTPSWVYPSMQFWGPQFSEYRDSNTDISDDDDDAEFSSLLSGSLGRAQCPIVDPVAPGTLPSPDDEGWMNFIANFEAKLSIGTPNQSPNLLPTMMECDWITKEFESDLDYHAVLVDWEEEQLARGEEGMLWELDGEYALGENLLTDVRQDRRREAMPTIHPEAVRRLWPGASKA</sequence>
<evidence type="ECO:0000313" key="2">
    <source>
        <dbReference type="EMBL" id="RDL29989.1"/>
    </source>
</evidence>
<feature type="compositionally biased region" description="Low complexity" evidence="1">
    <location>
        <begin position="82"/>
        <end position="108"/>
    </location>
</feature>
<dbReference type="EMBL" id="NPIC01000017">
    <property type="protein sequence ID" value="RDL29989.1"/>
    <property type="molecule type" value="Genomic_DNA"/>
</dbReference>
<dbReference type="GeneID" id="43603465"/>
<name>A0A370T919_9HELO</name>
<comment type="caution">
    <text evidence="2">The sequence shown here is derived from an EMBL/GenBank/DDBJ whole genome shotgun (WGS) entry which is preliminary data.</text>
</comment>
<organism evidence="2 3">
    <name type="scientific">Venustampulla echinocandica</name>
    <dbReference type="NCBI Taxonomy" id="2656787"/>
    <lineage>
        <taxon>Eukaryota</taxon>
        <taxon>Fungi</taxon>
        <taxon>Dikarya</taxon>
        <taxon>Ascomycota</taxon>
        <taxon>Pezizomycotina</taxon>
        <taxon>Leotiomycetes</taxon>
        <taxon>Helotiales</taxon>
        <taxon>Pleuroascaceae</taxon>
        <taxon>Venustampulla</taxon>
    </lineage>
</organism>
<accession>A0A370T919</accession>
<evidence type="ECO:0000256" key="1">
    <source>
        <dbReference type="SAM" id="MobiDB-lite"/>
    </source>
</evidence>